<dbReference type="GO" id="GO:0009251">
    <property type="term" value="P:glucan catabolic process"/>
    <property type="evidence" value="ECO:0007669"/>
    <property type="project" value="TreeGrafter"/>
</dbReference>
<feature type="signal peptide" evidence="2">
    <location>
        <begin position="1"/>
        <end position="24"/>
    </location>
</feature>
<comment type="caution">
    <text evidence="4">The sequence shown here is derived from an EMBL/GenBank/DDBJ whole genome shotgun (WGS) entry which is preliminary data.</text>
</comment>
<evidence type="ECO:0000313" key="5">
    <source>
        <dbReference type="Proteomes" id="UP000217199"/>
    </source>
</evidence>
<dbReference type="InterPro" id="IPR000757">
    <property type="entry name" value="Beta-glucanase-like"/>
</dbReference>
<dbReference type="SUPFAM" id="SSF49899">
    <property type="entry name" value="Concanavalin A-like lectins/glucanases"/>
    <property type="match status" value="1"/>
</dbReference>
<dbReference type="PANTHER" id="PTHR10963">
    <property type="entry name" value="GLYCOSYL HYDROLASE-RELATED"/>
    <property type="match status" value="1"/>
</dbReference>
<dbReference type="CDD" id="cd02181">
    <property type="entry name" value="GH16_fungal_Lam16A_glucanase"/>
    <property type="match status" value="1"/>
</dbReference>
<dbReference type="Pfam" id="PF26113">
    <property type="entry name" value="GH16_XgeA"/>
    <property type="match status" value="1"/>
</dbReference>
<dbReference type="InterPro" id="IPR050546">
    <property type="entry name" value="Glycosyl_Hydrlase_16"/>
</dbReference>
<dbReference type="AlphaFoldDB" id="A0A286UES3"/>
<evidence type="ECO:0000313" key="4">
    <source>
        <dbReference type="EMBL" id="PAV18091.1"/>
    </source>
</evidence>
<protein>
    <submittedName>
        <fullName evidence="4">Glycoside hydrolase family 16</fullName>
    </submittedName>
</protein>
<keyword evidence="2" id="KW-0732">Signal</keyword>
<gene>
    <name evidence="4" type="ORF">PNOK_0657700</name>
</gene>
<evidence type="ECO:0000256" key="1">
    <source>
        <dbReference type="SAM" id="MobiDB-lite"/>
    </source>
</evidence>
<feature type="domain" description="GH16" evidence="3">
    <location>
        <begin position="24"/>
        <end position="311"/>
    </location>
</feature>
<evidence type="ECO:0000256" key="2">
    <source>
        <dbReference type="SAM" id="SignalP"/>
    </source>
</evidence>
<name>A0A286UES3_9AGAM</name>
<dbReference type="OrthoDB" id="192832at2759"/>
<sequence length="392" mass="41250">MSTLMKLGTIAATAAFASIQNVNAAQSFTKVQDHQGSSFLDNWIFYNGIDANNTGNVLFQTKEQAQQEQLTFLNSAGNFIIKVDNTTDGTNDPNFGRPSVKLLSSYTITSGNLVLFDAVHLPFGCSVWPAFWSQGPVWPDDGEIDIIEGANLQSQNSISLHTLDGCTHPDSSSSSSIETGQLVSTDCFNQTNGNQGCIVNVPGNSYGQDFSNNGGGAYALNWNTSGIYIWFFPRSSIPSDFTSDSPNPDGWGLPSAAYPRSSCNTDQFIHPQTLILDITICGNFAGASNVFSQTCSGSCLDLVQTPSNYDNAFFEISFIKVFEASGSEAATASNGAGAVTTSADSSASTVSSSSSSSSSSGSAAVKGASFTLFQSTLGTTLIGAVAFYLLSH</sequence>
<dbReference type="STRING" id="2282107.A0A286UES3"/>
<reference evidence="4 5" key="1">
    <citation type="journal article" date="2017" name="Mol. Ecol.">
        <title>Comparative and population genomic landscape of Phellinus noxius: A hypervariable fungus causing root rot in trees.</title>
        <authorList>
            <person name="Chung C.L."/>
            <person name="Lee T.J."/>
            <person name="Akiba M."/>
            <person name="Lee H.H."/>
            <person name="Kuo T.H."/>
            <person name="Liu D."/>
            <person name="Ke H.M."/>
            <person name="Yokoi T."/>
            <person name="Roa M.B."/>
            <person name="Lu M.J."/>
            <person name="Chang Y.Y."/>
            <person name="Ann P.J."/>
            <person name="Tsai J.N."/>
            <person name="Chen C.Y."/>
            <person name="Tzean S.S."/>
            <person name="Ota Y."/>
            <person name="Hattori T."/>
            <person name="Sahashi N."/>
            <person name="Liou R.F."/>
            <person name="Kikuchi T."/>
            <person name="Tsai I.J."/>
        </authorList>
    </citation>
    <scope>NUCLEOTIDE SEQUENCE [LARGE SCALE GENOMIC DNA]</scope>
    <source>
        <strain evidence="4 5">FFPRI411160</strain>
    </source>
</reference>
<dbReference type="InterPro" id="IPR013320">
    <property type="entry name" value="ConA-like_dom_sf"/>
</dbReference>
<organism evidence="4 5">
    <name type="scientific">Pyrrhoderma noxium</name>
    <dbReference type="NCBI Taxonomy" id="2282107"/>
    <lineage>
        <taxon>Eukaryota</taxon>
        <taxon>Fungi</taxon>
        <taxon>Dikarya</taxon>
        <taxon>Basidiomycota</taxon>
        <taxon>Agaricomycotina</taxon>
        <taxon>Agaricomycetes</taxon>
        <taxon>Hymenochaetales</taxon>
        <taxon>Hymenochaetaceae</taxon>
        <taxon>Pyrrhoderma</taxon>
    </lineage>
</organism>
<proteinExistence type="predicted"/>
<dbReference type="InParanoid" id="A0A286UES3"/>
<dbReference type="Proteomes" id="UP000217199">
    <property type="component" value="Unassembled WGS sequence"/>
</dbReference>
<dbReference type="PROSITE" id="PS51762">
    <property type="entry name" value="GH16_2"/>
    <property type="match status" value="1"/>
</dbReference>
<keyword evidence="4" id="KW-0378">Hydrolase</keyword>
<dbReference type="GO" id="GO:0004553">
    <property type="term" value="F:hydrolase activity, hydrolyzing O-glycosyl compounds"/>
    <property type="evidence" value="ECO:0007669"/>
    <property type="project" value="InterPro"/>
</dbReference>
<dbReference type="PANTHER" id="PTHR10963:SF24">
    <property type="entry name" value="GLYCOSIDASE C21B10.07-RELATED"/>
    <property type="match status" value="1"/>
</dbReference>
<keyword evidence="5" id="KW-1185">Reference proteome</keyword>
<dbReference type="EMBL" id="NBII01000006">
    <property type="protein sequence ID" value="PAV18091.1"/>
    <property type="molecule type" value="Genomic_DNA"/>
</dbReference>
<evidence type="ECO:0000259" key="3">
    <source>
        <dbReference type="PROSITE" id="PS51762"/>
    </source>
</evidence>
<feature type="chain" id="PRO_5013904336" evidence="2">
    <location>
        <begin position="25"/>
        <end position="392"/>
    </location>
</feature>
<dbReference type="Gene3D" id="2.60.120.200">
    <property type="match status" value="1"/>
</dbReference>
<feature type="region of interest" description="Disordered" evidence="1">
    <location>
        <begin position="340"/>
        <end position="362"/>
    </location>
</feature>
<accession>A0A286UES3</accession>